<dbReference type="InterPro" id="IPR005031">
    <property type="entry name" value="COQ10_START"/>
</dbReference>
<name>A0A2P2MZG8_RHIMU</name>
<dbReference type="AlphaFoldDB" id="A0A2P2MZG8"/>
<dbReference type="PANTHER" id="PTHR34060">
    <property type="entry name" value="POLYKETIDE CYCLASE / DEHYDRASE AND LIPID TRANSPORT PROTEIN"/>
    <property type="match status" value="1"/>
</dbReference>
<dbReference type="InterPro" id="IPR023393">
    <property type="entry name" value="START-like_dom_sf"/>
</dbReference>
<reference evidence="3" key="1">
    <citation type="submission" date="2018-02" db="EMBL/GenBank/DDBJ databases">
        <title>Rhizophora mucronata_Transcriptome.</title>
        <authorList>
            <person name="Meera S.P."/>
            <person name="Sreeshan A."/>
            <person name="Augustine A."/>
        </authorList>
    </citation>
    <scope>NUCLEOTIDE SEQUENCE</scope>
    <source>
        <tissue evidence="3">Leaf</tissue>
    </source>
</reference>
<sequence length="281" mass="32037">MSAFAFGASSSIKPYLQASYSKHNKTNPFVITRKPVNLTTRSHLLLQSRSCPRSSKADSTESTSLNGFRRGGGEDEDDAASFVVVADEESDSKAGEDGVFIGIKKLGNYSRRIRSEIVIDASLETIWNLLTDYERLADFIPGLAVSKLIDKKDNFARLYQIGQQNLVFGLKFNAKATLDCYERDLEILDFGERRDIEFKMIEGDFHVFEGKWSIEQFCKSEDSDFSHNQEFQTILSYFVDVKPKLWLPVHLIEGRLCKEIKTNLLCIRQEAQKVIRNMHVQ</sequence>
<accession>A0A2P2MZG8</accession>
<evidence type="ECO:0000259" key="2">
    <source>
        <dbReference type="Pfam" id="PF03364"/>
    </source>
</evidence>
<proteinExistence type="predicted"/>
<evidence type="ECO:0000313" key="3">
    <source>
        <dbReference type="EMBL" id="MBX35622.1"/>
    </source>
</evidence>
<protein>
    <submittedName>
        <fullName evidence="3">Uncharacterized protein MANES_01G236200</fullName>
    </submittedName>
</protein>
<dbReference type="Gene3D" id="3.30.530.20">
    <property type="match status" value="1"/>
</dbReference>
<evidence type="ECO:0000256" key="1">
    <source>
        <dbReference type="SAM" id="MobiDB-lite"/>
    </source>
</evidence>
<dbReference type="EMBL" id="GGEC01055138">
    <property type="protein sequence ID" value="MBX35622.1"/>
    <property type="molecule type" value="Transcribed_RNA"/>
</dbReference>
<feature type="region of interest" description="Disordered" evidence="1">
    <location>
        <begin position="48"/>
        <end position="76"/>
    </location>
</feature>
<feature type="domain" description="Coenzyme Q-binding protein COQ10 START" evidence="2">
    <location>
        <begin position="119"/>
        <end position="264"/>
    </location>
</feature>
<dbReference type="PANTHER" id="PTHR34060:SF1">
    <property type="entry name" value="POLYKETIDE CYCLASE _ DEHYDRASE AND LIPID TRANSPORT PROTEIN"/>
    <property type="match status" value="1"/>
</dbReference>
<dbReference type="SUPFAM" id="SSF55961">
    <property type="entry name" value="Bet v1-like"/>
    <property type="match status" value="1"/>
</dbReference>
<organism evidence="3">
    <name type="scientific">Rhizophora mucronata</name>
    <name type="common">Asiatic mangrove</name>
    <dbReference type="NCBI Taxonomy" id="61149"/>
    <lineage>
        <taxon>Eukaryota</taxon>
        <taxon>Viridiplantae</taxon>
        <taxon>Streptophyta</taxon>
        <taxon>Embryophyta</taxon>
        <taxon>Tracheophyta</taxon>
        <taxon>Spermatophyta</taxon>
        <taxon>Magnoliopsida</taxon>
        <taxon>eudicotyledons</taxon>
        <taxon>Gunneridae</taxon>
        <taxon>Pentapetalae</taxon>
        <taxon>rosids</taxon>
        <taxon>fabids</taxon>
        <taxon>Malpighiales</taxon>
        <taxon>Rhizophoraceae</taxon>
        <taxon>Rhizophora</taxon>
    </lineage>
</organism>
<dbReference type="Pfam" id="PF03364">
    <property type="entry name" value="Polyketide_cyc"/>
    <property type="match status" value="1"/>
</dbReference>
<dbReference type="CDD" id="cd08866">
    <property type="entry name" value="SRPBCC_11"/>
    <property type="match status" value="1"/>
</dbReference>